<dbReference type="EMBL" id="BART01038316">
    <property type="protein sequence ID" value="GAH05379.1"/>
    <property type="molecule type" value="Genomic_DNA"/>
</dbReference>
<organism evidence="1">
    <name type="scientific">marine sediment metagenome</name>
    <dbReference type="NCBI Taxonomy" id="412755"/>
    <lineage>
        <taxon>unclassified sequences</taxon>
        <taxon>metagenomes</taxon>
        <taxon>ecological metagenomes</taxon>
    </lineage>
</organism>
<protein>
    <submittedName>
        <fullName evidence="1">Uncharacterized protein</fullName>
    </submittedName>
</protein>
<gene>
    <name evidence="1" type="ORF">S01H4_63619</name>
</gene>
<proteinExistence type="predicted"/>
<reference evidence="1" key="1">
    <citation type="journal article" date="2014" name="Front. Microbiol.">
        <title>High frequency of phylogenetically diverse reductive dehalogenase-homologous genes in deep subseafloor sedimentary metagenomes.</title>
        <authorList>
            <person name="Kawai M."/>
            <person name="Futagami T."/>
            <person name="Toyoda A."/>
            <person name="Takaki Y."/>
            <person name="Nishi S."/>
            <person name="Hori S."/>
            <person name="Arai W."/>
            <person name="Tsubouchi T."/>
            <person name="Morono Y."/>
            <person name="Uchiyama I."/>
            <person name="Ito T."/>
            <person name="Fujiyama A."/>
            <person name="Inagaki F."/>
            <person name="Takami H."/>
        </authorList>
    </citation>
    <scope>NUCLEOTIDE SEQUENCE</scope>
    <source>
        <strain evidence="1">Expedition CK06-06</strain>
    </source>
</reference>
<accession>X1DK35</accession>
<comment type="caution">
    <text evidence="1">The sequence shown here is derived from an EMBL/GenBank/DDBJ whole genome shotgun (WGS) entry which is preliminary data.</text>
</comment>
<name>X1DK35_9ZZZZ</name>
<sequence length="68" mass="7955">LHIGIQIASKVQQVKEKFDDFEIKGDFGKADEIKQQIDSLRTQFREAHNQLELKLDDIILNIDQIFDN</sequence>
<feature type="non-terminal residue" evidence="1">
    <location>
        <position position="1"/>
    </location>
</feature>
<evidence type="ECO:0000313" key="1">
    <source>
        <dbReference type="EMBL" id="GAH05379.1"/>
    </source>
</evidence>
<dbReference type="AlphaFoldDB" id="X1DK35"/>